<keyword evidence="2" id="KW-1133">Transmembrane helix</keyword>
<dbReference type="Gene3D" id="1.20.58.340">
    <property type="entry name" value="Magnesium transport protein CorA, transmembrane region"/>
    <property type="match status" value="1"/>
</dbReference>
<name>A0A6G1HVK1_9PEZI</name>
<protein>
    <recommendedName>
        <fullName evidence="5">Cora-domain-containing protein</fullName>
    </recommendedName>
</protein>
<accession>A0A6G1HVK1</accession>
<evidence type="ECO:0000313" key="4">
    <source>
        <dbReference type="Proteomes" id="UP000799640"/>
    </source>
</evidence>
<feature type="compositionally biased region" description="Polar residues" evidence="1">
    <location>
        <begin position="17"/>
        <end position="31"/>
    </location>
</feature>
<gene>
    <name evidence="3" type="ORF">EJ06DRAFT_556885</name>
</gene>
<keyword evidence="4" id="KW-1185">Reference proteome</keyword>
<evidence type="ECO:0000256" key="2">
    <source>
        <dbReference type="SAM" id="Phobius"/>
    </source>
</evidence>
<proteinExistence type="predicted"/>
<evidence type="ECO:0000256" key="1">
    <source>
        <dbReference type="SAM" id="MobiDB-lite"/>
    </source>
</evidence>
<sequence length="283" mass="31623">MPPDVELSGVSAPNGAGISTNPSVELSNRHTSSSAASRSHAAPSRFPAGYILPTLKHRPDIQEYLDETMLWGIPNKTDFKYGFLPNDCPEGSKLQMRGVNDANFDKILSEAVLAFNGLRYFSVLAHAAKEEIRRLHEDMKPSGNDAAQITRWTCTASNLMYLQTQADILRTDLEGVKNRVDNCFDQIYNRMQVDSNATMQRILQSTRRETRTAYRVARSMKEDSVAMKTIAVITMVFLPGTAVTTLLAMPFLNTSHYLSDAQRMWVWVIITVPLTELALLGYS</sequence>
<evidence type="ECO:0008006" key="5">
    <source>
        <dbReference type="Google" id="ProtNLM"/>
    </source>
</evidence>
<keyword evidence="2" id="KW-0812">Transmembrane</keyword>
<feature type="transmembrane region" description="Helical" evidence="2">
    <location>
        <begin position="230"/>
        <end position="252"/>
    </location>
</feature>
<keyword evidence="2" id="KW-0472">Membrane</keyword>
<evidence type="ECO:0000313" key="3">
    <source>
        <dbReference type="EMBL" id="KAF2399765.1"/>
    </source>
</evidence>
<organism evidence="3 4">
    <name type="scientific">Trichodelitschia bisporula</name>
    <dbReference type="NCBI Taxonomy" id="703511"/>
    <lineage>
        <taxon>Eukaryota</taxon>
        <taxon>Fungi</taxon>
        <taxon>Dikarya</taxon>
        <taxon>Ascomycota</taxon>
        <taxon>Pezizomycotina</taxon>
        <taxon>Dothideomycetes</taxon>
        <taxon>Dothideomycetes incertae sedis</taxon>
        <taxon>Phaeotrichales</taxon>
        <taxon>Phaeotrichaceae</taxon>
        <taxon>Trichodelitschia</taxon>
    </lineage>
</organism>
<dbReference type="OrthoDB" id="2830640at2759"/>
<reference evidence="3" key="1">
    <citation type="journal article" date="2020" name="Stud. Mycol.">
        <title>101 Dothideomycetes genomes: a test case for predicting lifestyles and emergence of pathogens.</title>
        <authorList>
            <person name="Haridas S."/>
            <person name="Albert R."/>
            <person name="Binder M."/>
            <person name="Bloem J."/>
            <person name="Labutti K."/>
            <person name="Salamov A."/>
            <person name="Andreopoulos B."/>
            <person name="Baker S."/>
            <person name="Barry K."/>
            <person name="Bills G."/>
            <person name="Bluhm B."/>
            <person name="Cannon C."/>
            <person name="Castanera R."/>
            <person name="Culley D."/>
            <person name="Daum C."/>
            <person name="Ezra D."/>
            <person name="Gonzalez J."/>
            <person name="Henrissat B."/>
            <person name="Kuo A."/>
            <person name="Liang C."/>
            <person name="Lipzen A."/>
            <person name="Lutzoni F."/>
            <person name="Magnuson J."/>
            <person name="Mondo S."/>
            <person name="Nolan M."/>
            <person name="Ohm R."/>
            <person name="Pangilinan J."/>
            <person name="Park H.-J."/>
            <person name="Ramirez L."/>
            <person name="Alfaro M."/>
            <person name="Sun H."/>
            <person name="Tritt A."/>
            <person name="Yoshinaga Y."/>
            <person name="Zwiers L.-H."/>
            <person name="Turgeon B."/>
            <person name="Goodwin S."/>
            <person name="Spatafora J."/>
            <person name="Crous P."/>
            <person name="Grigoriev I."/>
        </authorList>
    </citation>
    <scope>NUCLEOTIDE SEQUENCE</scope>
    <source>
        <strain evidence="3">CBS 262.69</strain>
    </source>
</reference>
<feature type="transmembrane region" description="Helical" evidence="2">
    <location>
        <begin position="264"/>
        <end position="282"/>
    </location>
</feature>
<dbReference type="EMBL" id="ML996696">
    <property type="protein sequence ID" value="KAF2399765.1"/>
    <property type="molecule type" value="Genomic_DNA"/>
</dbReference>
<dbReference type="AlphaFoldDB" id="A0A6G1HVK1"/>
<feature type="compositionally biased region" description="Low complexity" evidence="1">
    <location>
        <begin position="32"/>
        <end position="41"/>
    </location>
</feature>
<feature type="region of interest" description="Disordered" evidence="1">
    <location>
        <begin position="1"/>
        <end position="41"/>
    </location>
</feature>
<dbReference type="Proteomes" id="UP000799640">
    <property type="component" value="Unassembled WGS sequence"/>
</dbReference>